<reference evidence="1" key="1">
    <citation type="submission" date="2021-11" db="EMBL/GenBank/DDBJ databases">
        <authorList>
            <person name="Rodrigo-Torres L."/>
            <person name="Arahal R. D."/>
            <person name="Lucena T."/>
        </authorList>
    </citation>
    <scope>NUCLEOTIDE SEQUENCE</scope>
    <source>
        <strain evidence="1">CECT 7928</strain>
    </source>
</reference>
<comment type="caution">
    <text evidence="1">The sequence shown here is derived from an EMBL/GenBank/DDBJ whole genome shotgun (WGS) entry which is preliminary data.</text>
</comment>
<evidence type="ECO:0000313" key="1">
    <source>
        <dbReference type="EMBL" id="CAH0536848.1"/>
    </source>
</evidence>
<dbReference type="EMBL" id="CAKLDM010000001">
    <property type="protein sequence ID" value="CAH0536848.1"/>
    <property type="molecule type" value="Genomic_DNA"/>
</dbReference>
<dbReference type="RefSeq" id="WP_237360125.1">
    <property type="nucleotide sequence ID" value="NZ_CAKLDM010000001.1"/>
</dbReference>
<dbReference type="Proteomes" id="UP000838748">
    <property type="component" value="Unassembled WGS sequence"/>
</dbReference>
<name>A0ABM9A0G7_9VIBR</name>
<accession>A0ABM9A0G7</accession>
<sequence length="50" mass="5830">MIKELLKENALDLLPIFSELEEYYIGEDAAANEDIRDYLVERVFSRHSGI</sequence>
<organism evidence="1 2">
    <name type="scientific">Vibrio marisflavi CECT 7928</name>
    <dbReference type="NCBI Taxonomy" id="634439"/>
    <lineage>
        <taxon>Bacteria</taxon>
        <taxon>Pseudomonadati</taxon>
        <taxon>Pseudomonadota</taxon>
        <taxon>Gammaproteobacteria</taxon>
        <taxon>Vibrionales</taxon>
        <taxon>Vibrionaceae</taxon>
        <taxon>Vibrio</taxon>
    </lineage>
</organism>
<proteinExistence type="predicted"/>
<protein>
    <submittedName>
        <fullName evidence="1">Uncharacterized protein</fullName>
    </submittedName>
</protein>
<evidence type="ECO:0000313" key="2">
    <source>
        <dbReference type="Proteomes" id="UP000838748"/>
    </source>
</evidence>
<keyword evidence="2" id="KW-1185">Reference proteome</keyword>
<gene>
    <name evidence="1" type="ORF">VMF7928_00739</name>
</gene>